<evidence type="ECO:0000256" key="4">
    <source>
        <dbReference type="ARBA" id="ARBA00023284"/>
    </source>
</evidence>
<dbReference type="SUPFAM" id="SSF52833">
    <property type="entry name" value="Thioredoxin-like"/>
    <property type="match status" value="1"/>
</dbReference>
<dbReference type="OrthoDB" id="9784896at2"/>
<dbReference type="InterPro" id="IPR036249">
    <property type="entry name" value="Thioredoxin-like_sf"/>
</dbReference>
<keyword evidence="3 5" id="KW-1015">Disulfide bond</keyword>
<evidence type="ECO:0000313" key="10">
    <source>
        <dbReference type="Proteomes" id="UP000326914"/>
    </source>
</evidence>
<evidence type="ECO:0000313" key="9">
    <source>
        <dbReference type="EMBL" id="QFQ32243.1"/>
    </source>
</evidence>
<evidence type="ECO:0000256" key="6">
    <source>
        <dbReference type="PIRSR" id="PIRSR001488-1"/>
    </source>
</evidence>
<name>A0A5J6ZDT4_9GAMM</name>
<sequence>MKKKIIFLCIILFSYTTFALEFNPIKAYKIRKKNIFNSPEIIQFFSFLCPYCYDLEKTYNIRKLIRKKINQNIKIKTYHVNFLGGELGEILTKTWIIAEQMGVEEKIIIPIFKGVQESHTLNNIDDIRAIFLEKTGISIRKYDQFWNSFLVKILVQKNNKEIKKIDLNYVPAMLINGKYTIKYSKLEMLFKNHFSKNYIELIKFLLLKNNKN</sequence>
<accession>A0A5J6ZDT4</accession>
<dbReference type="Pfam" id="PF01323">
    <property type="entry name" value="DSBA"/>
    <property type="match status" value="1"/>
</dbReference>
<dbReference type="AlphaFoldDB" id="A0A5J6ZDT4"/>
<comment type="similarity">
    <text evidence="1">Belongs to the thioredoxin family. DsbA subfamily.</text>
</comment>
<keyword evidence="4" id="KW-0676">Redox-active center</keyword>
<keyword evidence="2 7" id="KW-0732">Signal</keyword>
<dbReference type="GO" id="GO:0016491">
    <property type="term" value="F:oxidoreductase activity"/>
    <property type="evidence" value="ECO:0007669"/>
    <property type="project" value="InterPro"/>
</dbReference>
<dbReference type="Proteomes" id="UP000326914">
    <property type="component" value="Chromosome"/>
</dbReference>
<evidence type="ECO:0000259" key="8">
    <source>
        <dbReference type="Pfam" id="PF01323"/>
    </source>
</evidence>
<dbReference type="InterPro" id="IPR050824">
    <property type="entry name" value="Thiol_disulfide_DsbA"/>
</dbReference>
<dbReference type="PIRSF" id="PIRSF001488">
    <property type="entry name" value="Tdi_protein"/>
    <property type="match status" value="1"/>
</dbReference>
<dbReference type="InterPro" id="IPR001853">
    <property type="entry name" value="DSBA-like_thioredoxin_dom"/>
</dbReference>
<feature type="domain" description="DSBA-like thioredoxin" evidence="8">
    <location>
        <begin position="41"/>
        <end position="180"/>
    </location>
</feature>
<proteinExistence type="inferred from homology"/>
<dbReference type="InterPro" id="IPR023205">
    <property type="entry name" value="DsbA/DsbL"/>
</dbReference>
<organism evidence="9 10">
    <name type="scientific">Buchnera aphidicola</name>
    <name type="common">Aphis gossypii</name>
    <dbReference type="NCBI Taxonomy" id="98785"/>
    <lineage>
        <taxon>Bacteria</taxon>
        <taxon>Pseudomonadati</taxon>
        <taxon>Pseudomonadota</taxon>
        <taxon>Gammaproteobacteria</taxon>
        <taxon>Enterobacterales</taxon>
        <taxon>Erwiniaceae</taxon>
        <taxon>Buchnera</taxon>
    </lineage>
</organism>
<feature type="chain" id="PRO_5023855968" description="Thiol:disulfide interchange protein" evidence="7">
    <location>
        <begin position="20"/>
        <end position="212"/>
    </location>
</feature>
<dbReference type="CDD" id="cd03019">
    <property type="entry name" value="DsbA_DsbA"/>
    <property type="match status" value="1"/>
</dbReference>
<feature type="signal peptide" evidence="7">
    <location>
        <begin position="1"/>
        <end position="19"/>
    </location>
</feature>
<gene>
    <name evidence="9" type="ORF">FQV32_02375</name>
</gene>
<evidence type="ECO:0000256" key="3">
    <source>
        <dbReference type="ARBA" id="ARBA00023157"/>
    </source>
</evidence>
<evidence type="ECO:0000256" key="2">
    <source>
        <dbReference type="ARBA" id="ARBA00022729"/>
    </source>
</evidence>
<evidence type="ECO:0000256" key="7">
    <source>
        <dbReference type="SAM" id="SignalP"/>
    </source>
</evidence>
<evidence type="ECO:0000256" key="1">
    <source>
        <dbReference type="ARBA" id="ARBA00005791"/>
    </source>
</evidence>
<reference evidence="9 10" key="1">
    <citation type="submission" date="2019-07" db="EMBL/GenBank/DDBJ databases">
        <title>Buchnera limit thermal tolerance of host aphids.</title>
        <authorList>
            <person name="Zhang B."/>
            <person name="Moran N."/>
        </authorList>
    </citation>
    <scope>NUCLEOTIDE SEQUENCE [LARGE SCALE GENOMIC DNA]</scope>
    <source>
        <strain evidence="9 10">Ago-UT1</strain>
    </source>
</reference>
<feature type="disulfide bond" description="Redox-active" evidence="6">
    <location>
        <begin position="49"/>
        <end position="52"/>
    </location>
</feature>
<dbReference type="EMBL" id="CP042426">
    <property type="protein sequence ID" value="QFQ32243.1"/>
    <property type="molecule type" value="Genomic_DNA"/>
</dbReference>
<dbReference type="PANTHER" id="PTHR35891">
    <property type="entry name" value="THIOL:DISULFIDE INTERCHANGE PROTEIN DSBA"/>
    <property type="match status" value="1"/>
</dbReference>
<dbReference type="PANTHER" id="PTHR35891:SF2">
    <property type="entry name" value="THIOL:DISULFIDE INTERCHANGE PROTEIN DSBA"/>
    <property type="match status" value="1"/>
</dbReference>
<dbReference type="RefSeq" id="WP_158346589.1">
    <property type="nucleotide sequence ID" value="NZ_CP042426.1"/>
</dbReference>
<evidence type="ECO:0000256" key="5">
    <source>
        <dbReference type="PIRNR" id="PIRNR001488"/>
    </source>
</evidence>
<protein>
    <recommendedName>
        <fullName evidence="5">Thiol:disulfide interchange protein</fullName>
    </recommendedName>
</protein>
<dbReference type="Gene3D" id="3.40.30.10">
    <property type="entry name" value="Glutaredoxin"/>
    <property type="match status" value="1"/>
</dbReference>